<accession>A0ABZ1LIT7</accession>
<protein>
    <submittedName>
        <fullName evidence="3">Anti-sigma factor</fullName>
    </submittedName>
</protein>
<evidence type="ECO:0000256" key="1">
    <source>
        <dbReference type="SAM" id="MobiDB-lite"/>
    </source>
</evidence>
<dbReference type="InterPro" id="IPR018764">
    <property type="entry name" value="RskA_C"/>
</dbReference>
<dbReference type="Proteomes" id="UP001622594">
    <property type="component" value="Chromosome"/>
</dbReference>
<name>A0ABZ1LIT7_9ACTN</name>
<dbReference type="EMBL" id="CP108188">
    <property type="protein sequence ID" value="WTR74422.1"/>
    <property type="molecule type" value="Genomic_DNA"/>
</dbReference>
<dbReference type="RefSeq" id="WP_327160175.1">
    <property type="nucleotide sequence ID" value="NZ_CP108062.1"/>
</dbReference>
<sequence>MADHLSADDLAELALWPSSGSHAWQRRHLRVCVECTRELQQLRKVVESARSATTEDILAPPPPGVWHTISAELGLPATGGRNGQAGGSAPAGHDPFGADAPSTDAAPGQPRRRVLRRGSGPFLATAALITGLLTGSAATWWHLHEDELPVVASRTVPLAPLAAGAAEGTVQIHQEADARRAVTVSVSGLPPTRGYYEVWLMDRSHTKLIAVGVLGSDGKASLPLPDGVDLAGYPLIDVSAQVYNGDPAHSGESVVRGDLPSWTT</sequence>
<feature type="region of interest" description="Disordered" evidence="1">
    <location>
        <begin position="74"/>
        <end position="112"/>
    </location>
</feature>
<keyword evidence="4" id="KW-1185">Reference proteome</keyword>
<evidence type="ECO:0000313" key="3">
    <source>
        <dbReference type="EMBL" id="WTR74422.1"/>
    </source>
</evidence>
<proteinExistence type="predicted"/>
<gene>
    <name evidence="3" type="ORF">OG814_36600</name>
</gene>
<evidence type="ECO:0000313" key="4">
    <source>
        <dbReference type="Proteomes" id="UP001622594"/>
    </source>
</evidence>
<organism evidence="3 4">
    <name type="scientific">Streptomyces zaomyceticus</name>
    <dbReference type="NCBI Taxonomy" id="68286"/>
    <lineage>
        <taxon>Bacteria</taxon>
        <taxon>Bacillati</taxon>
        <taxon>Actinomycetota</taxon>
        <taxon>Actinomycetes</taxon>
        <taxon>Kitasatosporales</taxon>
        <taxon>Streptomycetaceae</taxon>
        <taxon>Streptomyces</taxon>
    </lineage>
</organism>
<feature type="domain" description="Anti-sigma K factor RskA C-terminal" evidence="2">
    <location>
        <begin position="123"/>
        <end position="251"/>
    </location>
</feature>
<reference evidence="3 4" key="1">
    <citation type="submission" date="2022-10" db="EMBL/GenBank/DDBJ databases">
        <title>The complete genomes of actinobacterial strains from the NBC collection.</title>
        <authorList>
            <person name="Joergensen T.S."/>
            <person name="Alvarez Arevalo M."/>
            <person name="Sterndorff E.B."/>
            <person name="Faurdal D."/>
            <person name="Vuksanovic O."/>
            <person name="Mourched A.-S."/>
            <person name="Charusanti P."/>
            <person name="Shaw S."/>
            <person name="Blin K."/>
            <person name="Weber T."/>
        </authorList>
    </citation>
    <scope>NUCLEOTIDE SEQUENCE [LARGE SCALE GENOMIC DNA]</scope>
    <source>
        <strain evidence="3 4">NBC_00123</strain>
    </source>
</reference>
<evidence type="ECO:0000259" key="2">
    <source>
        <dbReference type="Pfam" id="PF10099"/>
    </source>
</evidence>
<dbReference type="Pfam" id="PF10099">
    <property type="entry name" value="RskA_C"/>
    <property type="match status" value="1"/>
</dbReference>